<dbReference type="EMBL" id="HBHA01000745">
    <property type="protein sequence ID" value="CAD9577776.1"/>
    <property type="molecule type" value="Transcribed_RNA"/>
</dbReference>
<name>A0A6T9YGE3_BIGNA</name>
<reference evidence="3" key="1">
    <citation type="submission" date="2021-01" db="EMBL/GenBank/DDBJ databases">
        <authorList>
            <person name="Corre E."/>
            <person name="Pelletier E."/>
            <person name="Niang G."/>
            <person name="Scheremetjew M."/>
            <person name="Finn R."/>
            <person name="Kale V."/>
            <person name="Holt S."/>
            <person name="Cochrane G."/>
            <person name="Meng A."/>
            <person name="Brown T."/>
            <person name="Cohen L."/>
        </authorList>
    </citation>
    <scope>NUCLEOTIDE SEQUENCE</scope>
    <source>
        <strain evidence="3">CCMP1258.1</strain>
    </source>
</reference>
<dbReference type="AlphaFoldDB" id="A0A6T9YGE3"/>
<protein>
    <recommendedName>
        <fullName evidence="4">SMP-30/Gluconolactonase/LRE-like region domain-containing protein</fullName>
    </recommendedName>
</protein>
<evidence type="ECO:0000256" key="1">
    <source>
        <dbReference type="SAM" id="MobiDB-lite"/>
    </source>
</evidence>
<evidence type="ECO:0000313" key="2">
    <source>
        <dbReference type="EMBL" id="CAD9577776.1"/>
    </source>
</evidence>
<feature type="region of interest" description="Disordered" evidence="1">
    <location>
        <begin position="69"/>
        <end position="88"/>
    </location>
</feature>
<dbReference type="Gene3D" id="2.120.10.30">
    <property type="entry name" value="TolB, C-terminal domain"/>
    <property type="match status" value="1"/>
</dbReference>
<evidence type="ECO:0008006" key="4">
    <source>
        <dbReference type="Google" id="ProtNLM"/>
    </source>
</evidence>
<evidence type="ECO:0000313" key="3">
    <source>
        <dbReference type="EMBL" id="CAD9577787.1"/>
    </source>
</evidence>
<feature type="compositionally biased region" description="Acidic residues" evidence="1">
    <location>
        <begin position="70"/>
        <end position="80"/>
    </location>
</feature>
<sequence length="101" mass="11478">MNYFQALFFSPVGLAFDSRDNLFVVEQYGNRVRRINPTGEVTTIAGKPFSVNTQKWSVDGVPFEFFLPDAPDDDPQDPEDPGWRTFPLPSSHKYLASFSNE</sequence>
<dbReference type="SUPFAM" id="SSF63829">
    <property type="entry name" value="Calcium-dependent phosphotriesterase"/>
    <property type="match status" value="1"/>
</dbReference>
<gene>
    <name evidence="2" type="ORF">BIGN1055_LOCUS489</name>
    <name evidence="3" type="ORF">BIGN1055_LOCUS492</name>
</gene>
<accession>A0A6T9YGE3</accession>
<proteinExistence type="predicted"/>
<dbReference type="EMBL" id="HBHA01000748">
    <property type="protein sequence ID" value="CAD9577787.1"/>
    <property type="molecule type" value="Transcribed_RNA"/>
</dbReference>
<organism evidence="3">
    <name type="scientific">Bigelowiella natans</name>
    <name type="common">Pedinomonas minutissima</name>
    <name type="synonym">Chlorarachnion sp. (strain CCMP621)</name>
    <dbReference type="NCBI Taxonomy" id="227086"/>
    <lineage>
        <taxon>Eukaryota</taxon>
        <taxon>Sar</taxon>
        <taxon>Rhizaria</taxon>
        <taxon>Cercozoa</taxon>
        <taxon>Chlorarachniophyceae</taxon>
        <taxon>Bigelowiella</taxon>
    </lineage>
</organism>
<dbReference type="InterPro" id="IPR011042">
    <property type="entry name" value="6-blade_b-propeller_TolB-like"/>
</dbReference>